<accession>A0ACC2JE31</accession>
<sequence>MSDNPIYIAVFGRTGSGKTSFINRATGASINPGHGAASDTKIVEQVNIPSNKVEGREIILIDTPGFNDTDLEEPRLFLHIADWLANSHYNGERLNGVVFLQGINEVRVLKGEQNGVELFKNIVGSDALGQVMVVTTMWDQVEPDFGTRNENNRASVWLNLKSGGARFGRFYNTEDSALEIVREFQEFPKITLLLQQELIQHGGKVRKTSAAQFLEKSLGVKIADIRKQVKIVSASGVLKSRIRELRNWLKELIKASIKFGALTWKPVAATGMAMRIWDTQ</sequence>
<protein>
    <submittedName>
        <fullName evidence="1">Uncharacterized protein</fullName>
    </submittedName>
</protein>
<name>A0ACC2JE31_9PEZI</name>
<dbReference type="EMBL" id="JAPUUL010002257">
    <property type="protein sequence ID" value="KAJ8125624.1"/>
    <property type="molecule type" value="Genomic_DNA"/>
</dbReference>
<gene>
    <name evidence="1" type="ORF">O1611_g8013</name>
</gene>
<comment type="caution">
    <text evidence="1">The sequence shown here is derived from an EMBL/GenBank/DDBJ whole genome shotgun (WGS) entry which is preliminary data.</text>
</comment>
<dbReference type="Proteomes" id="UP001153332">
    <property type="component" value="Unassembled WGS sequence"/>
</dbReference>
<evidence type="ECO:0000313" key="2">
    <source>
        <dbReference type="Proteomes" id="UP001153332"/>
    </source>
</evidence>
<evidence type="ECO:0000313" key="1">
    <source>
        <dbReference type="EMBL" id="KAJ8125624.1"/>
    </source>
</evidence>
<keyword evidence="2" id="KW-1185">Reference proteome</keyword>
<organism evidence="1 2">
    <name type="scientific">Lasiodiplodia mahajangana</name>
    <dbReference type="NCBI Taxonomy" id="1108764"/>
    <lineage>
        <taxon>Eukaryota</taxon>
        <taxon>Fungi</taxon>
        <taxon>Dikarya</taxon>
        <taxon>Ascomycota</taxon>
        <taxon>Pezizomycotina</taxon>
        <taxon>Dothideomycetes</taxon>
        <taxon>Dothideomycetes incertae sedis</taxon>
        <taxon>Botryosphaeriales</taxon>
        <taxon>Botryosphaeriaceae</taxon>
        <taxon>Lasiodiplodia</taxon>
    </lineage>
</organism>
<reference evidence="1" key="1">
    <citation type="submission" date="2022-12" db="EMBL/GenBank/DDBJ databases">
        <title>Genome Sequence of Lasiodiplodia mahajangana.</title>
        <authorList>
            <person name="Buettner E."/>
        </authorList>
    </citation>
    <scope>NUCLEOTIDE SEQUENCE</scope>
    <source>
        <strain evidence="1">VT137</strain>
    </source>
</reference>
<proteinExistence type="predicted"/>